<evidence type="ECO:0000313" key="1">
    <source>
        <dbReference type="EMBL" id="OAP91981.1"/>
    </source>
</evidence>
<dbReference type="InterPro" id="IPR009783">
    <property type="entry name" value="DUF1348"/>
</dbReference>
<keyword evidence="2" id="KW-1185">Reference proteome</keyword>
<name>A0A179BLI2_ACIFR</name>
<dbReference type="OrthoDB" id="9787970at2"/>
<reference evidence="1 2" key="1">
    <citation type="submission" date="2016-04" db="EMBL/GenBank/DDBJ databases">
        <title>Acidithiobacillus ferrooxidans genome sequencing and assembly.</title>
        <authorList>
            <person name="Zhou Z."/>
        </authorList>
    </citation>
    <scope>NUCLEOTIDE SEQUENCE [LARGE SCALE GENOMIC DNA]</scope>
    <source>
        <strain evidence="1 2">BY0502</strain>
    </source>
</reference>
<organism evidence="1 2">
    <name type="scientific">Acidithiobacillus ferrooxidans</name>
    <name type="common">Thiobacillus ferrooxidans</name>
    <dbReference type="NCBI Taxonomy" id="920"/>
    <lineage>
        <taxon>Bacteria</taxon>
        <taxon>Pseudomonadati</taxon>
        <taxon>Pseudomonadota</taxon>
        <taxon>Acidithiobacillia</taxon>
        <taxon>Acidithiobacillales</taxon>
        <taxon>Acidithiobacillaceae</taxon>
        <taxon>Acidithiobacillus</taxon>
    </lineage>
</organism>
<dbReference type="InterPro" id="IPR032710">
    <property type="entry name" value="NTF2-like_dom_sf"/>
</dbReference>
<accession>A0A179BLI2</accession>
<dbReference type="SUPFAM" id="SSF54427">
    <property type="entry name" value="NTF2-like"/>
    <property type="match status" value="1"/>
</dbReference>
<evidence type="ECO:0008006" key="3">
    <source>
        <dbReference type="Google" id="ProtNLM"/>
    </source>
</evidence>
<dbReference type="Pfam" id="PF07080">
    <property type="entry name" value="DUF1348"/>
    <property type="match status" value="1"/>
</dbReference>
<sequence length="155" mass="18681">MQSNTLAPSFSEETALLKVRMAEDLWNTRDPERVVQAYTQDTVWRNRTEFPVGREEIKACLERKWVKELDYRLIKELWGFRDHRMAVRFAYEWHDDSGHWYRSYGNELWEFNDQGLMQRRLASINDLPIRESERQYHWPLGRRPDDHPGLSALGL</sequence>
<proteinExistence type="predicted"/>
<evidence type="ECO:0000313" key="2">
    <source>
        <dbReference type="Proteomes" id="UP000078302"/>
    </source>
</evidence>
<dbReference type="PANTHER" id="PTHR31757">
    <property type="entry name" value="SLL0781 PROTEIN"/>
    <property type="match status" value="1"/>
</dbReference>
<dbReference type="Proteomes" id="UP000078302">
    <property type="component" value="Unassembled WGS sequence"/>
</dbReference>
<gene>
    <name evidence="1" type="ORF">A4H96_05295</name>
</gene>
<comment type="caution">
    <text evidence="1">The sequence shown here is derived from an EMBL/GenBank/DDBJ whole genome shotgun (WGS) entry which is preliminary data.</text>
</comment>
<dbReference type="RefSeq" id="WP_064218622.1">
    <property type="nucleotide sequence ID" value="NZ_LVXZ01000056.1"/>
</dbReference>
<dbReference type="Gene3D" id="3.10.450.50">
    <property type="match status" value="1"/>
</dbReference>
<dbReference type="PANTHER" id="PTHR31757:SF0">
    <property type="entry name" value="SLL0781 PROTEIN"/>
    <property type="match status" value="1"/>
</dbReference>
<protein>
    <recommendedName>
        <fullName evidence="3">Nuclear transport factor 2 family protein</fullName>
    </recommendedName>
</protein>
<dbReference type="EMBL" id="LVXZ01000056">
    <property type="protein sequence ID" value="OAP91981.1"/>
    <property type="molecule type" value="Genomic_DNA"/>
</dbReference>
<dbReference type="AlphaFoldDB" id="A0A179BLI2"/>